<dbReference type="EMBL" id="JAZDQJ010000022">
    <property type="protein sequence ID" value="MEE1935217.1"/>
    <property type="molecule type" value="Genomic_DNA"/>
</dbReference>
<sequence>MIIGLKETCPKRGHWCSFRLVDEHGCGKTYAGLDYTIHDRMGVTYTGILDADGYGRVNNFYRGPVILDISTASHGAIDPWFKELQTRKYYKLPLTALQVAAEQTPTGPRKNGRTYLARERAEKEDAFFWQVEVSDFVHTQAAHLPHPDETRGQRPSIFLKEACIPSCDQLGVALAINNHNVLEVKALRAYSPLLSHDKAFCALGAGPCRLFHTLRPPFKPTLTARSKHG</sequence>
<evidence type="ECO:0000313" key="2">
    <source>
        <dbReference type="Proteomes" id="UP001335100"/>
    </source>
</evidence>
<gene>
    <name evidence="1" type="ORF">V0R50_18460</name>
</gene>
<accession>A0ABU7HUI8</accession>
<protein>
    <submittedName>
        <fullName evidence="1">Uncharacterized protein</fullName>
    </submittedName>
</protein>
<name>A0ABU7HUI8_9PSED</name>
<dbReference type="RefSeq" id="WP_330075970.1">
    <property type="nucleotide sequence ID" value="NZ_JAZDQJ010000022.1"/>
</dbReference>
<evidence type="ECO:0000313" key="1">
    <source>
        <dbReference type="EMBL" id="MEE1935217.1"/>
    </source>
</evidence>
<proteinExistence type="predicted"/>
<dbReference type="Proteomes" id="UP001335100">
    <property type="component" value="Unassembled WGS sequence"/>
</dbReference>
<keyword evidence="2" id="KW-1185">Reference proteome</keyword>
<comment type="caution">
    <text evidence="1">The sequence shown here is derived from an EMBL/GenBank/DDBJ whole genome shotgun (WGS) entry which is preliminary data.</text>
</comment>
<organism evidence="1 2">
    <name type="scientific">Pseudomonas ulcerans</name>
    <dbReference type="NCBI Taxonomy" id="3115852"/>
    <lineage>
        <taxon>Bacteria</taxon>
        <taxon>Pseudomonadati</taxon>
        <taxon>Pseudomonadota</taxon>
        <taxon>Gammaproteobacteria</taxon>
        <taxon>Pseudomonadales</taxon>
        <taxon>Pseudomonadaceae</taxon>
        <taxon>Pseudomonas</taxon>
    </lineage>
</organism>
<reference evidence="1 2" key="1">
    <citation type="submission" date="2024-01" db="EMBL/GenBank/DDBJ databases">
        <title>Unpublished Manusciprt.</title>
        <authorList>
            <person name="Duman M."/>
            <person name="Valdes E.G."/>
            <person name="Ajmi N."/>
            <person name="Altun S."/>
            <person name="Saticioglu I.B."/>
        </authorList>
    </citation>
    <scope>NUCLEOTIDE SEQUENCE [LARGE SCALE GENOMIC DNA]</scope>
    <source>
        <strain evidence="1 2">148P</strain>
    </source>
</reference>